<comment type="caution">
    <text evidence="8">The sequence shown here is derived from an EMBL/GenBank/DDBJ whole genome shotgun (WGS) entry which is preliminary data.</text>
</comment>
<organism evidence="8 9">
    <name type="scientific">Candida parapsilosis</name>
    <name type="common">Yeast</name>
    <dbReference type="NCBI Taxonomy" id="5480"/>
    <lineage>
        <taxon>Eukaryota</taxon>
        <taxon>Fungi</taxon>
        <taxon>Dikarya</taxon>
        <taxon>Ascomycota</taxon>
        <taxon>Saccharomycotina</taxon>
        <taxon>Pichiomycetes</taxon>
        <taxon>Debaryomycetaceae</taxon>
        <taxon>Candida/Lodderomyces clade</taxon>
        <taxon>Candida</taxon>
    </lineage>
</organism>
<comment type="similarity">
    <text evidence="2 6">Belongs to the AIM24 family.</text>
</comment>
<evidence type="ECO:0000256" key="3">
    <source>
        <dbReference type="ARBA" id="ARBA00013287"/>
    </source>
</evidence>
<dbReference type="OrthoDB" id="5295771at2759"/>
<evidence type="ECO:0000313" key="8">
    <source>
        <dbReference type="EMBL" id="KAF6057751.1"/>
    </source>
</evidence>
<evidence type="ECO:0000256" key="4">
    <source>
        <dbReference type="ARBA" id="ARBA00022946"/>
    </source>
</evidence>
<dbReference type="GO" id="GO:0007007">
    <property type="term" value="P:inner mitochondrial membrane organization"/>
    <property type="evidence" value="ECO:0007669"/>
    <property type="project" value="TreeGrafter"/>
</dbReference>
<dbReference type="PANTHER" id="PTHR36959">
    <property type="entry name" value="ALTERED INHERITANCE OF MITOCHONDRIA PROTEIN 24, MITOCHONDRIAL"/>
    <property type="match status" value="1"/>
</dbReference>
<protein>
    <recommendedName>
        <fullName evidence="3 6">Altered inheritance of mitochondria protein 24, mitochondrial</fullName>
    </recommendedName>
</protein>
<keyword evidence="5 6" id="KW-0496">Mitochondrion</keyword>
<comment type="subcellular location">
    <subcellularLocation>
        <location evidence="1 6">Mitochondrion</location>
    </subcellularLocation>
</comment>
<evidence type="ECO:0000256" key="5">
    <source>
        <dbReference type="ARBA" id="ARBA00023128"/>
    </source>
</evidence>
<name>A0A8X7NRC5_CANPA</name>
<gene>
    <name evidence="8" type="ORF">FOB60_002306</name>
</gene>
<evidence type="ECO:0000256" key="2">
    <source>
        <dbReference type="ARBA" id="ARBA00009322"/>
    </source>
</evidence>
<dbReference type="Proteomes" id="UP000590412">
    <property type="component" value="Unassembled WGS sequence"/>
</dbReference>
<dbReference type="EMBL" id="JABWAB010000003">
    <property type="protein sequence ID" value="KAF6057751.1"/>
    <property type="molecule type" value="Genomic_DNA"/>
</dbReference>
<accession>A0A8X7NRC5</accession>
<dbReference type="PANTHER" id="PTHR36959:SF2">
    <property type="entry name" value="ALTERED INHERITANCE OF MITOCHONDRIA PROTEIN 24, MITOCHONDRIAL"/>
    <property type="match status" value="1"/>
</dbReference>
<proteinExistence type="inferred from homology"/>
<reference evidence="8" key="1">
    <citation type="submission" date="2020-03" db="EMBL/GenBank/DDBJ databases">
        <title>FDA dAtabase for Regulatory Grade micrObial Sequences (FDA-ARGOS): Supporting development and validation of Infectious Disease Dx tests.</title>
        <authorList>
            <person name="Campos J."/>
            <person name="Goldberg B."/>
            <person name="Tallon L."/>
            <person name="Sadzewicz L."/>
            <person name="Vavikolanu K."/>
            <person name="Mehta A."/>
            <person name="Aluvathingal J."/>
            <person name="Nadendla S."/>
            <person name="Nandy P."/>
            <person name="Geyer C."/>
            <person name="Yan Y."/>
            <person name="Sichtig H."/>
        </authorList>
    </citation>
    <scope>NUCLEOTIDE SEQUENCE [LARGE SCALE GENOMIC DNA]</scope>
    <source>
        <strain evidence="8">FDAARGOS_652</strain>
    </source>
</reference>
<sequence>MVRGIASWRHSITQKASQLHSKVATRCISINHRSVPQEATSLSSSDANDSSDTLLNKTVTDSENIGQVTQLKPYQTLETAKFESLGTPPTILSIHSPPSVPIYLRRGSLLSIYGLKSTANSNNNSDKTGTFVDDGPIIRNTIEYPHLWKRLLLFGKFQSFQKLISTIPISLLISSKNKSSGHKAITTSSSFVNVILDGSNDWAILNKNAIQVYTGNSLSVSLHSLPRYISKKLAKQMNNGTQNSSGSKGTRVETGLRSLWNRGYTLLSGRGQVGLVGNGGIYQLDIGEHEEILINKWALLAITVNGPFDLENCVIKDTSTISQQSQLSVTSAPSAALSSSVTSSPLSSWWSRLSLSSLIKRSNNQVANHTTNTISTTTTKAPPTTASPTTSPTASPTASQIYHQFKYYTSKISHGTKSLISSIHKTYLKLRTKWTIFTLGTNDFVKIVGPRNVLVQSSFHTPNQRQQQHGGIYQSKKLQLLPSDTHEYVAVSLPSKKNPKDYLSYVTIDPEKGAVFANTPNFKQTVDEIERKQN</sequence>
<feature type="region of interest" description="Disordered" evidence="7">
    <location>
        <begin position="35"/>
        <end position="59"/>
    </location>
</feature>
<keyword evidence="4" id="KW-0809">Transit peptide</keyword>
<evidence type="ECO:0000256" key="6">
    <source>
        <dbReference type="RuleBase" id="RU363045"/>
    </source>
</evidence>
<evidence type="ECO:0000256" key="1">
    <source>
        <dbReference type="ARBA" id="ARBA00004173"/>
    </source>
</evidence>
<feature type="region of interest" description="Disordered" evidence="7">
    <location>
        <begin position="368"/>
        <end position="396"/>
    </location>
</feature>
<evidence type="ECO:0000256" key="7">
    <source>
        <dbReference type="SAM" id="MobiDB-lite"/>
    </source>
</evidence>
<dbReference type="InterPro" id="IPR036983">
    <property type="entry name" value="AIM24_sf"/>
</dbReference>
<dbReference type="InterPro" id="IPR002838">
    <property type="entry name" value="AIM24"/>
</dbReference>
<evidence type="ECO:0000313" key="9">
    <source>
        <dbReference type="Proteomes" id="UP000590412"/>
    </source>
</evidence>
<feature type="compositionally biased region" description="Low complexity" evidence="7">
    <location>
        <begin position="370"/>
        <end position="396"/>
    </location>
</feature>
<dbReference type="GO" id="GO:0005743">
    <property type="term" value="C:mitochondrial inner membrane"/>
    <property type="evidence" value="ECO:0007669"/>
    <property type="project" value="TreeGrafter"/>
</dbReference>
<dbReference type="Pfam" id="PF01987">
    <property type="entry name" value="AIM24"/>
    <property type="match status" value="1"/>
</dbReference>
<dbReference type="AlphaFoldDB" id="A0A8X7NRC5"/>
<feature type="compositionally biased region" description="Low complexity" evidence="7">
    <location>
        <begin position="39"/>
        <end position="56"/>
    </location>
</feature>
<dbReference type="Gene3D" id="3.60.160.10">
    <property type="entry name" value="Mitochondrial biogenesis AIM24"/>
    <property type="match status" value="1"/>
</dbReference>